<evidence type="ECO:0000256" key="1">
    <source>
        <dbReference type="SAM" id="MobiDB-lite"/>
    </source>
</evidence>
<dbReference type="Proteomes" id="UP000504610">
    <property type="component" value="Chromosome 7"/>
</dbReference>
<dbReference type="PANTHER" id="PTHR36725">
    <property type="entry name" value="SENESCENCE-ASSOCIATED PROTEIN AAF, CHLOROLPLASTIC"/>
    <property type="match status" value="1"/>
</dbReference>
<evidence type="ECO:0000313" key="2">
    <source>
        <dbReference type="Proteomes" id="UP000504610"/>
    </source>
</evidence>
<dbReference type="RefSeq" id="XP_056846214.1">
    <property type="nucleotide sequence ID" value="XM_056990234.1"/>
</dbReference>
<name>A0A6J0K4Y0_RAPSA</name>
<protein>
    <submittedName>
        <fullName evidence="3 4">Senescence-associated protein AAF, chlorolplastic</fullName>
    </submittedName>
</protein>
<organism evidence="2 3">
    <name type="scientific">Raphanus sativus</name>
    <name type="common">Radish</name>
    <name type="synonym">Raphanus raphanistrum var. sativus</name>
    <dbReference type="NCBI Taxonomy" id="3726"/>
    <lineage>
        <taxon>Eukaryota</taxon>
        <taxon>Viridiplantae</taxon>
        <taxon>Streptophyta</taxon>
        <taxon>Embryophyta</taxon>
        <taxon>Tracheophyta</taxon>
        <taxon>Spermatophyta</taxon>
        <taxon>Magnoliopsida</taxon>
        <taxon>eudicotyledons</taxon>
        <taxon>Gunneridae</taxon>
        <taxon>Pentapetalae</taxon>
        <taxon>rosids</taxon>
        <taxon>malvids</taxon>
        <taxon>Brassicales</taxon>
        <taxon>Brassicaceae</taxon>
        <taxon>Brassiceae</taxon>
        <taxon>Raphanus</taxon>
    </lineage>
</organism>
<dbReference type="RefSeq" id="XP_018442708.1">
    <property type="nucleotide sequence ID" value="XM_018587206.2"/>
</dbReference>
<evidence type="ECO:0000313" key="3">
    <source>
        <dbReference type="RefSeq" id="XP_018442708.1"/>
    </source>
</evidence>
<dbReference type="GO" id="GO:0010150">
    <property type="term" value="P:leaf senescence"/>
    <property type="evidence" value="ECO:0007669"/>
    <property type="project" value="InterPro"/>
</dbReference>
<dbReference type="PANTHER" id="PTHR36725:SF1">
    <property type="entry name" value="SENESCENCE-ASSOCIATED PROTEIN AAF, CHLOROLPLASTIC"/>
    <property type="match status" value="1"/>
</dbReference>
<sequence>MPMALNVSKVVPSSPILAKRASASRSQRVLLAFSPKKSSSAEELQGLSCTKPVTFVTTCRRSSSTLCFLGKSQDTETKPHEESPNSQIVQKEGEKKVKPRRTSSSRQVLVEYVSNDAKFVNERARSDFVLLSRGIMRLDARARQDVAILGSGFLKLDARAREDTEKIDRNVKRKAERLHHIATILKNIAQSKLKNAADKHWSDGALEADLRRADYKAKQRAMEDALMSLEFIKNIHDMMVQKMVDSLVMSETGTTDRISLEKNGKALDFFPGEVSSDRISAIEEAYSSMASALSEADGIDYTDPEELELLVTTLIDLDAMDGKSSASLLAECSISPDVNTRKALANALAAAPSMWTLGNAGMGALQRLAQDSNPAIAAAASRAIFALKKQWEVEEGDSLRFMMNLEKPTDDDDYDGESDHDEI</sequence>
<dbReference type="OrthoDB" id="2019593at2759"/>
<feature type="region of interest" description="Disordered" evidence="1">
    <location>
        <begin position="72"/>
        <end position="103"/>
    </location>
</feature>
<dbReference type="InterPro" id="IPR044973">
    <property type="entry name" value="AAF-like"/>
</dbReference>
<dbReference type="GeneID" id="108814603"/>
<feature type="compositionally biased region" description="Basic and acidic residues" evidence="1">
    <location>
        <begin position="73"/>
        <end position="83"/>
    </location>
</feature>
<reference evidence="2" key="1">
    <citation type="journal article" date="2019" name="Database">
        <title>The radish genome database (RadishGD): an integrated information resource for radish genomics.</title>
        <authorList>
            <person name="Yu H.J."/>
            <person name="Baek S."/>
            <person name="Lee Y.J."/>
            <person name="Cho A."/>
            <person name="Mun J.H."/>
        </authorList>
    </citation>
    <scope>NUCLEOTIDE SEQUENCE [LARGE SCALE GENOMIC DNA]</scope>
    <source>
        <strain evidence="2">cv. WK10039</strain>
    </source>
</reference>
<accession>A0A6J0K4Y0</accession>
<dbReference type="AlphaFoldDB" id="A0A6J0K4Y0"/>
<reference evidence="3 4" key="2">
    <citation type="submission" date="2025-04" db="UniProtKB">
        <authorList>
            <consortium name="RefSeq"/>
        </authorList>
    </citation>
    <scope>IDENTIFICATION</scope>
    <source>
        <tissue evidence="3 4">Leaf</tissue>
    </source>
</reference>
<dbReference type="GO" id="GO:0009507">
    <property type="term" value="C:chloroplast"/>
    <property type="evidence" value="ECO:0007669"/>
    <property type="project" value="TreeGrafter"/>
</dbReference>
<dbReference type="KEGG" id="rsz:108814603"/>
<proteinExistence type="predicted"/>
<dbReference type="GO" id="GO:0034599">
    <property type="term" value="P:cellular response to oxidative stress"/>
    <property type="evidence" value="ECO:0007669"/>
    <property type="project" value="TreeGrafter"/>
</dbReference>
<evidence type="ECO:0000313" key="4">
    <source>
        <dbReference type="RefSeq" id="XP_056846214.1"/>
    </source>
</evidence>
<gene>
    <name evidence="3 4" type="primary">LOC108814603</name>
</gene>
<keyword evidence="2" id="KW-1185">Reference proteome</keyword>